<dbReference type="SUPFAM" id="SSF51338">
    <property type="entry name" value="Composite domain of metallo-dependent hydrolases"/>
    <property type="match status" value="1"/>
</dbReference>
<keyword evidence="1" id="KW-0732">Signal</keyword>
<feature type="chain" id="PRO_5011600429" evidence="1">
    <location>
        <begin position="26"/>
        <end position="437"/>
    </location>
</feature>
<gene>
    <name evidence="3" type="ORF">SAMN05421780_102415</name>
</gene>
<dbReference type="SUPFAM" id="SSF51556">
    <property type="entry name" value="Metallo-dependent hydrolases"/>
    <property type="match status" value="1"/>
</dbReference>
<dbReference type="PANTHER" id="PTHR43135">
    <property type="entry name" value="ALPHA-D-RIBOSE 1-METHYLPHOSPHONATE 5-TRIPHOSPHATE DIPHOSPHATASE"/>
    <property type="match status" value="1"/>
</dbReference>
<feature type="domain" description="Amidohydrolase-related" evidence="2">
    <location>
        <begin position="355"/>
        <end position="415"/>
    </location>
</feature>
<evidence type="ECO:0000313" key="4">
    <source>
        <dbReference type="Proteomes" id="UP000199514"/>
    </source>
</evidence>
<organism evidence="3 4">
    <name type="scientific">Flexibacter flexilis DSM 6793</name>
    <dbReference type="NCBI Taxonomy" id="927664"/>
    <lineage>
        <taxon>Bacteria</taxon>
        <taxon>Pseudomonadati</taxon>
        <taxon>Bacteroidota</taxon>
        <taxon>Cytophagia</taxon>
        <taxon>Cytophagales</taxon>
        <taxon>Flexibacteraceae</taxon>
        <taxon>Flexibacter</taxon>
    </lineage>
</organism>
<dbReference type="InterPro" id="IPR051781">
    <property type="entry name" value="Metallo-dep_Hydrolase"/>
</dbReference>
<evidence type="ECO:0000256" key="1">
    <source>
        <dbReference type="SAM" id="SignalP"/>
    </source>
</evidence>
<dbReference type="STRING" id="927664.SAMN05421780_102415"/>
<protein>
    <submittedName>
        <fullName evidence="3">Imidazolonepropionase</fullName>
    </submittedName>
</protein>
<dbReference type="GO" id="GO:0016810">
    <property type="term" value="F:hydrolase activity, acting on carbon-nitrogen (but not peptide) bonds"/>
    <property type="evidence" value="ECO:0007669"/>
    <property type="project" value="InterPro"/>
</dbReference>
<accession>A0A1I1G1B8</accession>
<dbReference type="Pfam" id="PF01979">
    <property type="entry name" value="Amidohydro_1"/>
    <property type="match status" value="1"/>
</dbReference>
<feature type="signal peptide" evidence="1">
    <location>
        <begin position="1"/>
        <end position="25"/>
    </location>
</feature>
<dbReference type="AlphaFoldDB" id="A0A1I1G1B8"/>
<name>A0A1I1G1B8_9BACT</name>
<dbReference type="RefSeq" id="WP_091509145.1">
    <property type="nucleotide sequence ID" value="NZ_FOLE01000002.1"/>
</dbReference>
<dbReference type="InterPro" id="IPR032466">
    <property type="entry name" value="Metal_Hydrolase"/>
</dbReference>
<dbReference type="OrthoDB" id="783596at2"/>
<dbReference type="PANTHER" id="PTHR43135:SF3">
    <property type="entry name" value="ALPHA-D-RIBOSE 1-METHYLPHOSPHONATE 5-TRIPHOSPHATE DIPHOSPHATASE"/>
    <property type="match status" value="1"/>
</dbReference>
<proteinExistence type="predicted"/>
<keyword evidence="4" id="KW-1185">Reference proteome</keyword>
<reference evidence="3 4" key="1">
    <citation type="submission" date="2016-10" db="EMBL/GenBank/DDBJ databases">
        <authorList>
            <person name="de Groot N.N."/>
        </authorList>
    </citation>
    <scope>NUCLEOTIDE SEQUENCE [LARGE SCALE GENOMIC DNA]</scope>
    <source>
        <strain evidence="3 4">DSM 6793</strain>
    </source>
</reference>
<evidence type="ECO:0000313" key="3">
    <source>
        <dbReference type="EMBL" id="SFC05537.1"/>
    </source>
</evidence>
<sequence>MSKTTNSLKTCILALMAAWPALSFGQVPSPAPAQSKPLLLVGATIHTATGRVVENGLMGFENGRLTVIADAIQTSEKAKYEIVDVTGKHIYPGLIVPNTTLGLSEIEAVRATLDFREVGAVNPHVRALIAYNTDSDITPTVRSNGVLMAQVTPRGGLVSGQSSIVQLDAWNWEDATYKADDGIHINWPASFRRTGWWAEPGGVEQNKVHDKNVAELSQLFDDAISYKNQKEVVKNLKLAAMQGLFDGSKTLFVHTDAAKDIMEAVRFAKGKQVKKIVLVGGSQSYQITDFLKDNKVAVVINRMHRLPESDDEDVYLPYKLPSLLQKAGVLYCIDMEGNQEASEARNLPFQAGTATAFGLEKEEALAAISLNTAKVLGIDARVGSLEAGKDATFLVCDGDLLDVRTNNVVQAYIQGRQIDLSNKQKALFKKFSDKYAK</sequence>
<dbReference type="InterPro" id="IPR006680">
    <property type="entry name" value="Amidohydro-rel"/>
</dbReference>
<dbReference type="EMBL" id="FOLE01000002">
    <property type="protein sequence ID" value="SFC05537.1"/>
    <property type="molecule type" value="Genomic_DNA"/>
</dbReference>
<dbReference type="Proteomes" id="UP000199514">
    <property type="component" value="Unassembled WGS sequence"/>
</dbReference>
<dbReference type="Gene3D" id="3.20.20.140">
    <property type="entry name" value="Metal-dependent hydrolases"/>
    <property type="match status" value="1"/>
</dbReference>
<dbReference type="InterPro" id="IPR011059">
    <property type="entry name" value="Metal-dep_hydrolase_composite"/>
</dbReference>
<evidence type="ECO:0000259" key="2">
    <source>
        <dbReference type="Pfam" id="PF01979"/>
    </source>
</evidence>